<sequence>MKFLSSLWQTWKTIAHKIGIFQSKVILSFFYLLLLPFGLLFSLFKDALKMKKLRSSTWKNKDSQSETLAELTNQY</sequence>
<comment type="caution">
    <text evidence="2">The sequence shown here is derived from an EMBL/GenBank/DDBJ whole genome shotgun (WGS) entry which is preliminary data.</text>
</comment>
<organism evidence="2 3">
    <name type="scientific">Candidatus Gottesmanbacteria bacterium RBG_16_37_8</name>
    <dbReference type="NCBI Taxonomy" id="1798371"/>
    <lineage>
        <taxon>Bacteria</taxon>
        <taxon>Candidatus Gottesmaniibacteriota</taxon>
    </lineage>
</organism>
<dbReference type="AlphaFoldDB" id="A0A1F5YSR3"/>
<accession>A0A1F5YSR3</accession>
<keyword evidence="1" id="KW-0812">Transmembrane</keyword>
<evidence type="ECO:0000313" key="3">
    <source>
        <dbReference type="Proteomes" id="UP000176665"/>
    </source>
</evidence>
<reference evidence="2 3" key="1">
    <citation type="journal article" date="2016" name="Nat. Commun.">
        <title>Thousands of microbial genomes shed light on interconnected biogeochemical processes in an aquifer system.</title>
        <authorList>
            <person name="Anantharaman K."/>
            <person name="Brown C.T."/>
            <person name="Hug L.A."/>
            <person name="Sharon I."/>
            <person name="Castelle C.J."/>
            <person name="Probst A.J."/>
            <person name="Thomas B.C."/>
            <person name="Singh A."/>
            <person name="Wilkins M.J."/>
            <person name="Karaoz U."/>
            <person name="Brodie E.L."/>
            <person name="Williams K.H."/>
            <person name="Hubbard S.S."/>
            <person name="Banfield J.F."/>
        </authorList>
    </citation>
    <scope>NUCLEOTIDE SEQUENCE [LARGE SCALE GENOMIC DNA]</scope>
</reference>
<protein>
    <submittedName>
        <fullName evidence="2">Uncharacterized protein</fullName>
    </submittedName>
</protein>
<name>A0A1F5YSR3_9BACT</name>
<gene>
    <name evidence="2" type="ORF">A2W14_03505</name>
</gene>
<dbReference type="Proteomes" id="UP000176665">
    <property type="component" value="Unassembled WGS sequence"/>
</dbReference>
<feature type="transmembrane region" description="Helical" evidence="1">
    <location>
        <begin position="25"/>
        <end position="44"/>
    </location>
</feature>
<evidence type="ECO:0000256" key="1">
    <source>
        <dbReference type="SAM" id="Phobius"/>
    </source>
</evidence>
<evidence type="ECO:0000313" key="2">
    <source>
        <dbReference type="EMBL" id="OGG03144.1"/>
    </source>
</evidence>
<dbReference type="EMBL" id="MFJA01000038">
    <property type="protein sequence ID" value="OGG03144.1"/>
    <property type="molecule type" value="Genomic_DNA"/>
</dbReference>
<keyword evidence="1" id="KW-0472">Membrane</keyword>
<proteinExistence type="predicted"/>
<dbReference type="STRING" id="1798371.A2W14_03505"/>
<keyword evidence="1" id="KW-1133">Transmembrane helix</keyword>